<accession>A0ACD5HQW7</accession>
<protein>
    <submittedName>
        <fullName evidence="1">ABC transporter transmembrane domain-containing protein</fullName>
    </submittedName>
</protein>
<proteinExistence type="predicted"/>
<keyword evidence="2" id="KW-1185">Reference proteome</keyword>
<evidence type="ECO:0000313" key="2">
    <source>
        <dbReference type="Proteomes" id="UP000271650"/>
    </source>
</evidence>
<organism evidence="1 2">
    <name type="scientific">Acidithiobacillus sulfuriphilus</name>
    <dbReference type="NCBI Taxonomy" id="1867749"/>
    <lineage>
        <taxon>Bacteria</taxon>
        <taxon>Pseudomonadati</taxon>
        <taxon>Pseudomonadota</taxon>
        <taxon>Acidithiobacillia</taxon>
        <taxon>Acidithiobacillales</taxon>
        <taxon>Acidithiobacillaceae</taxon>
        <taxon>Acidithiobacillus</taxon>
    </lineage>
</organism>
<dbReference type="Proteomes" id="UP000271650">
    <property type="component" value="Chromosome"/>
</dbReference>
<sequence>MSASASGEPPVAILRSPTFRRLLATLRPHRGRIAMAMLLMALSGAAAAAGAYMIKPVLDRIFIERNADMLLWLPLGVVLIYAVKGSADYLQGVMLAGVEERVLRGLREKLYQQTLRLPLVRLLGSSHGGVLSRMSLDLTLLQQGLSVLAHFFLSSFTIIALMGVVLYQSWQLALLSFITLPLAFYPLIRFGQKLRQRGENQQEQMGEILDQFSQSLTGIEVIKTHGSEAYEQQRFARQAQRYFLLMMRIWRIQKATVPIMELIGALGVAVIIYLGGSQVVAGEMSTGAFFSFLTALIMLYEPLRQLSSANNQLQQGLSAADRLFAWIDQPAEDLQMPAPAIPWGDWQCRGLSLRLGDEAILEDVDIDFPKGSTTAIVGPSGGGKTSLIRIVLGLIPPSAGQIRIASQPINDLALAAYRRYFAFVGQDPVLFSGSALSNIAYADAMPDRQRAEAAARQAHAWEYLAVMGGLDTVIAGDGANLSGGQRQRLAIARALYLNRPVLVFDEATSNLDADSEERIAETLRALHGQKTIIIVAHRPRTAELADRVIRMERGRASTLEQPTAAVIHS</sequence>
<evidence type="ECO:0000313" key="1">
    <source>
        <dbReference type="EMBL" id="XRI78097.1"/>
    </source>
</evidence>
<keyword evidence="1" id="KW-0472">Membrane</keyword>
<gene>
    <name evidence="1" type="ORF">EC580_005315</name>
</gene>
<name>A0ACD5HQW7_9PROT</name>
<dbReference type="EMBL" id="CP127527">
    <property type="protein sequence ID" value="XRI78097.1"/>
    <property type="molecule type" value="Genomic_DNA"/>
</dbReference>
<reference evidence="1 2" key="1">
    <citation type="journal article" date="2019" name="Int. J. Syst. Evol. Microbiol.">
        <title>Acidithiobacillus sulfuriphilus sp. nov.: an extremely acidophilic sulfur-oxidizing chemolithotroph isolated from a neutral pH environment.</title>
        <authorList>
            <person name="Falagan C."/>
            <person name="Moya-Beltran A."/>
            <person name="Castro M."/>
            <person name="Quatrini R."/>
            <person name="Johnson D.B."/>
        </authorList>
    </citation>
    <scope>NUCLEOTIDE SEQUENCE [LARGE SCALE GENOMIC DNA]</scope>
    <source>
        <strain evidence="1 2">CJ-2</strain>
    </source>
</reference>
<keyword evidence="1" id="KW-0812">Transmembrane</keyword>